<evidence type="ECO:0000256" key="3">
    <source>
        <dbReference type="ARBA" id="ARBA00022989"/>
    </source>
</evidence>
<dbReference type="Proteomes" id="UP000052022">
    <property type="component" value="Unassembled WGS sequence"/>
</dbReference>
<keyword evidence="6" id="KW-0808">Transferase</keyword>
<dbReference type="Gene3D" id="1.20.120.550">
    <property type="entry name" value="Membrane associated eicosanoid/glutathione metabolism-like domain"/>
    <property type="match status" value="1"/>
</dbReference>
<dbReference type="Pfam" id="PF01124">
    <property type="entry name" value="MAPEG"/>
    <property type="match status" value="1"/>
</dbReference>
<evidence type="ECO:0000313" key="6">
    <source>
        <dbReference type="EMBL" id="CUH81191.1"/>
    </source>
</evidence>
<evidence type="ECO:0000256" key="5">
    <source>
        <dbReference type="SAM" id="Phobius"/>
    </source>
</evidence>
<dbReference type="InterPro" id="IPR001129">
    <property type="entry name" value="Membr-assoc_MAPEG"/>
</dbReference>
<reference evidence="6 7" key="1">
    <citation type="submission" date="2015-09" db="EMBL/GenBank/DDBJ databases">
        <authorList>
            <consortium name="Swine Surveillance"/>
        </authorList>
    </citation>
    <scope>NUCLEOTIDE SEQUENCE [LARGE SCALE GENOMIC DNA]</scope>
    <source>
        <strain evidence="6 7">CECT 7557</strain>
    </source>
</reference>
<evidence type="ECO:0000256" key="1">
    <source>
        <dbReference type="ARBA" id="ARBA00004370"/>
    </source>
</evidence>
<evidence type="ECO:0000256" key="2">
    <source>
        <dbReference type="ARBA" id="ARBA00022692"/>
    </source>
</evidence>
<name>A0A0P1GGX2_9RHOB</name>
<keyword evidence="3 5" id="KW-1133">Transmembrane helix</keyword>
<dbReference type="AlphaFoldDB" id="A0A0P1GGX2"/>
<comment type="subcellular location">
    <subcellularLocation>
        <location evidence="1">Membrane</location>
    </subcellularLocation>
</comment>
<dbReference type="EMBL" id="CYSD01000042">
    <property type="protein sequence ID" value="CUH81191.1"/>
    <property type="molecule type" value="Genomic_DNA"/>
</dbReference>
<dbReference type="InterPro" id="IPR023352">
    <property type="entry name" value="MAPEG-like_dom_sf"/>
</dbReference>
<feature type="transmembrane region" description="Helical" evidence="5">
    <location>
        <begin position="113"/>
        <end position="132"/>
    </location>
</feature>
<sequence>MTPELFYLTLTALLAGSLWIPFIVGVSSEPEDYTDFTRPPDQRRMRDWVQRAFRAHQNMLETLLPFAIVVLIAHLAGISTWVTSTAAAAFFWIRILHAAGMISGLATFPIRPILFTASYACTVAIALALLFAPAA</sequence>
<dbReference type="GO" id="GO:0016740">
    <property type="term" value="F:transferase activity"/>
    <property type="evidence" value="ECO:0007669"/>
    <property type="project" value="UniProtKB-KW"/>
</dbReference>
<keyword evidence="4 5" id="KW-0472">Membrane</keyword>
<evidence type="ECO:0000313" key="7">
    <source>
        <dbReference type="Proteomes" id="UP000052022"/>
    </source>
</evidence>
<evidence type="ECO:0000256" key="4">
    <source>
        <dbReference type="ARBA" id="ARBA00023136"/>
    </source>
</evidence>
<accession>A0A0P1GGX2</accession>
<dbReference type="STRING" id="928856.SAMN04488049_102122"/>
<dbReference type="GO" id="GO:0016020">
    <property type="term" value="C:membrane"/>
    <property type="evidence" value="ECO:0007669"/>
    <property type="project" value="UniProtKB-SubCell"/>
</dbReference>
<keyword evidence="7" id="KW-1185">Reference proteome</keyword>
<proteinExistence type="predicted"/>
<dbReference type="RefSeq" id="WP_058291282.1">
    <property type="nucleotide sequence ID" value="NZ_CYSD01000042.1"/>
</dbReference>
<feature type="transmembrane region" description="Helical" evidence="5">
    <location>
        <begin position="63"/>
        <end position="93"/>
    </location>
</feature>
<dbReference type="SUPFAM" id="SSF161084">
    <property type="entry name" value="MAPEG domain-like"/>
    <property type="match status" value="1"/>
</dbReference>
<organism evidence="6 7">
    <name type="scientific">Tritonibacter multivorans</name>
    <dbReference type="NCBI Taxonomy" id="928856"/>
    <lineage>
        <taxon>Bacteria</taxon>
        <taxon>Pseudomonadati</taxon>
        <taxon>Pseudomonadota</taxon>
        <taxon>Alphaproteobacteria</taxon>
        <taxon>Rhodobacterales</taxon>
        <taxon>Paracoccaceae</taxon>
        <taxon>Tritonibacter</taxon>
    </lineage>
</organism>
<protein>
    <submittedName>
        <fullName evidence="6">Putative relative of glutathione S-transferase, MAPEG superfamily</fullName>
    </submittedName>
</protein>
<gene>
    <name evidence="6" type="ORF">TRM7557_03286</name>
</gene>
<keyword evidence="2 5" id="KW-0812">Transmembrane</keyword>
<dbReference type="OrthoDB" id="7743618at2"/>